<keyword evidence="2" id="KW-1133">Transmembrane helix</keyword>
<keyword evidence="5" id="KW-1185">Reference proteome</keyword>
<dbReference type="InterPro" id="IPR009460">
    <property type="entry name" value="Ryanrecept_TM4-6"/>
</dbReference>
<sequence>MFLRRRPVNITDASTEGKSFNEEEDFKPIDTTTYVISVFSRNFYRFKMCALVLAFLINFMLLFYKVEHGWSYEEETEGGVGDGESSLEEEDNENMRNPLKTALASSISGMADRLADSLASMSTGIGEASVDPDGTTSGLLAGLAGHFRDPLES</sequence>
<dbReference type="GO" id="GO:0016020">
    <property type="term" value="C:membrane"/>
    <property type="evidence" value="ECO:0007669"/>
    <property type="project" value="InterPro"/>
</dbReference>
<evidence type="ECO:0000259" key="3">
    <source>
        <dbReference type="Pfam" id="PF06459"/>
    </source>
</evidence>
<dbReference type="Pfam" id="PF06459">
    <property type="entry name" value="RR_TM4-6"/>
    <property type="match status" value="1"/>
</dbReference>
<accession>A0A3S5CJW1</accession>
<proteinExistence type="predicted"/>
<reference evidence="4" key="1">
    <citation type="submission" date="2018-11" db="EMBL/GenBank/DDBJ databases">
        <authorList>
            <consortium name="Pathogen Informatics"/>
        </authorList>
    </citation>
    <scope>NUCLEOTIDE SEQUENCE</scope>
</reference>
<keyword evidence="2" id="KW-0812">Transmembrane</keyword>
<dbReference type="OrthoDB" id="8300678at2759"/>
<dbReference type="AlphaFoldDB" id="A0A3S5CJW1"/>
<comment type="caution">
    <text evidence="4">The sequence shown here is derived from an EMBL/GenBank/DDBJ whole genome shotgun (WGS) entry which is preliminary data.</text>
</comment>
<evidence type="ECO:0000313" key="4">
    <source>
        <dbReference type="EMBL" id="VEL27368.1"/>
    </source>
</evidence>
<name>A0A3S5CJW1_9PLAT</name>
<feature type="transmembrane region" description="Helical" evidence="2">
    <location>
        <begin position="44"/>
        <end position="64"/>
    </location>
</feature>
<keyword evidence="2" id="KW-0472">Membrane</keyword>
<dbReference type="Proteomes" id="UP000784294">
    <property type="component" value="Unassembled WGS sequence"/>
</dbReference>
<dbReference type="EMBL" id="CAAALY010086810">
    <property type="protein sequence ID" value="VEL27368.1"/>
    <property type="molecule type" value="Genomic_DNA"/>
</dbReference>
<protein>
    <recommendedName>
        <fullName evidence="3">Ryanodine Receptor TM 4-6 domain-containing protein</fullName>
    </recommendedName>
</protein>
<feature type="region of interest" description="Disordered" evidence="1">
    <location>
        <begin position="74"/>
        <end position="97"/>
    </location>
</feature>
<gene>
    <name evidence="4" type="ORF">PXEA_LOCUS20808</name>
</gene>
<evidence type="ECO:0000256" key="2">
    <source>
        <dbReference type="SAM" id="Phobius"/>
    </source>
</evidence>
<evidence type="ECO:0000256" key="1">
    <source>
        <dbReference type="SAM" id="MobiDB-lite"/>
    </source>
</evidence>
<feature type="domain" description="Ryanodine Receptor TM 4-6" evidence="3">
    <location>
        <begin position="32"/>
        <end position="98"/>
    </location>
</feature>
<evidence type="ECO:0000313" key="5">
    <source>
        <dbReference type="Proteomes" id="UP000784294"/>
    </source>
</evidence>
<feature type="non-terminal residue" evidence="4">
    <location>
        <position position="153"/>
    </location>
</feature>
<dbReference type="GO" id="GO:0005219">
    <property type="term" value="F:ryanodine-sensitive calcium-release channel activity"/>
    <property type="evidence" value="ECO:0007669"/>
    <property type="project" value="InterPro"/>
</dbReference>
<organism evidence="4 5">
    <name type="scientific">Protopolystoma xenopodis</name>
    <dbReference type="NCBI Taxonomy" id="117903"/>
    <lineage>
        <taxon>Eukaryota</taxon>
        <taxon>Metazoa</taxon>
        <taxon>Spiralia</taxon>
        <taxon>Lophotrochozoa</taxon>
        <taxon>Platyhelminthes</taxon>
        <taxon>Monogenea</taxon>
        <taxon>Polyopisthocotylea</taxon>
        <taxon>Polystomatidea</taxon>
        <taxon>Polystomatidae</taxon>
        <taxon>Protopolystoma</taxon>
    </lineage>
</organism>
<dbReference type="GO" id="GO:0006874">
    <property type="term" value="P:intracellular calcium ion homeostasis"/>
    <property type="evidence" value="ECO:0007669"/>
    <property type="project" value="InterPro"/>
</dbReference>